<dbReference type="InterPro" id="IPR011059">
    <property type="entry name" value="Metal-dep_hydrolase_composite"/>
</dbReference>
<feature type="domain" description="Amidohydrolase-related" evidence="8">
    <location>
        <begin position="68"/>
        <end position="384"/>
    </location>
</feature>
<comment type="catalytic activity">
    <reaction evidence="7">
        <text>4-imidazolone-5-propanoate + H2O = N-formimidoyl-L-glutamate</text>
        <dbReference type="Rhea" id="RHEA:23660"/>
        <dbReference type="ChEBI" id="CHEBI:15377"/>
        <dbReference type="ChEBI" id="CHEBI:58928"/>
        <dbReference type="ChEBI" id="CHEBI:77893"/>
        <dbReference type="EC" id="3.5.2.7"/>
    </reaction>
</comment>
<feature type="binding site" evidence="7">
    <location>
        <position position="76"/>
    </location>
    <ligand>
        <name>Zn(2+)</name>
        <dbReference type="ChEBI" id="CHEBI:29105"/>
    </ligand>
</feature>
<name>A0A0D6Q311_KOMEU</name>
<dbReference type="CDD" id="cd01296">
    <property type="entry name" value="Imidazolone-5PH"/>
    <property type="match status" value="1"/>
</dbReference>
<evidence type="ECO:0000256" key="5">
    <source>
        <dbReference type="ARBA" id="ARBA00022833"/>
    </source>
</evidence>
<sequence length="411" mass="44453">MWDRLWINLNIATMMPATDASDDPYGCIHDAAIATSGSRIAWIGARADLPATPDTLAHTVIDGHGHWMTPGLIDAHTHIIYAGDRSTEFEKRLNGVSYTEIARQGGGILSTVTNTRAASEDTLLSLAMERAQRMIRAGTTTIEVKSGYGLTLEDELKQLRVARRLGEVLPVYVHTTFLGAHAFPPEYADRQDDYVSFLIDVVLPRAAAEGLVDSVDAFCENIAFSPAQVRRLFDRAMELQLPVRIHADQLSDTGGGSLAAQYRALSADHVEYVSEAGVMDMAQTGTIAMLLPGAFYFIREKHAPPVALFRRHGVAMGLATDCNPGTSPATSLTAIMNMACTLFRMTPAEALAAVTRIGARGLNLQDSTGRLATGMMADMAIWNVSGPHELSYWIGGLTPITRIFHGVPDAT</sequence>
<dbReference type="EMBL" id="BANI01000226">
    <property type="protein sequence ID" value="GAN97819.1"/>
    <property type="molecule type" value="Genomic_DNA"/>
</dbReference>
<evidence type="ECO:0000256" key="6">
    <source>
        <dbReference type="ARBA" id="ARBA00023004"/>
    </source>
</evidence>
<feature type="binding site" evidence="7">
    <location>
        <position position="321"/>
    </location>
    <ligand>
        <name>Fe(3+)</name>
        <dbReference type="ChEBI" id="CHEBI:29034"/>
    </ligand>
</feature>
<dbReference type="InterPro" id="IPR005920">
    <property type="entry name" value="HutI"/>
</dbReference>
<comment type="similarity">
    <text evidence="7">Belongs to the metallo-dependent hydrolases superfamily. HutI family.</text>
</comment>
<comment type="subcellular location">
    <subcellularLocation>
        <location evidence="7">Cytoplasm</location>
    </subcellularLocation>
</comment>
<dbReference type="InterPro" id="IPR032466">
    <property type="entry name" value="Metal_Hydrolase"/>
</dbReference>
<reference evidence="9 10" key="1">
    <citation type="submission" date="2012-11" db="EMBL/GenBank/DDBJ databases">
        <title>Whole genome sequence of Gluconacetobacter europaeus NBRC3261.</title>
        <authorList>
            <person name="Azuma Y."/>
            <person name="Higashiura N."/>
            <person name="Hirakawa H."/>
            <person name="Matsushita K."/>
        </authorList>
    </citation>
    <scope>NUCLEOTIDE SEQUENCE [LARGE SCALE GENOMIC DNA]</scope>
    <source>
        <strain evidence="9 10">NBRC 3261</strain>
    </source>
</reference>
<evidence type="ECO:0000256" key="3">
    <source>
        <dbReference type="ARBA" id="ARBA00022801"/>
    </source>
</evidence>
<evidence type="ECO:0000313" key="9">
    <source>
        <dbReference type="EMBL" id="GAN97819.1"/>
    </source>
</evidence>
<evidence type="ECO:0000259" key="8">
    <source>
        <dbReference type="Pfam" id="PF01979"/>
    </source>
</evidence>
<dbReference type="UniPathway" id="UPA00379">
    <property type="reaction ID" value="UER00551"/>
</dbReference>
<evidence type="ECO:0000256" key="1">
    <source>
        <dbReference type="ARBA" id="ARBA00012864"/>
    </source>
</evidence>
<dbReference type="Gene3D" id="2.30.40.10">
    <property type="entry name" value="Urease, subunit C, domain 1"/>
    <property type="match status" value="1"/>
</dbReference>
<keyword evidence="4 7" id="KW-0369">Histidine metabolism</keyword>
<feature type="binding site" evidence="7">
    <location>
        <position position="148"/>
    </location>
    <ligand>
        <name>4-imidazolone-5-propanoate</name>
        <dbReference type="ChEBI" id="CHEBI:77893"/>
    </ligand>
</feature>
<dbReference type="InterPro" id="IPR006680">
    <property type="entry name" value="Amidohydro-rel"/>
</dbReference>
<evidence type="ECO:0000256" key="2">
    <source>
        <dbReference type="ARBA" id="ARBA00022723"/>
    </source>
</evidence>
<dbReference type="PANTHER" id="PTHR42752">
    <property type="entry name" value="IMIDAZOLONEPROPIONASE"/>
    <property type="match status" value="1"/>
</dbReference>
<protein>
    <recommendedName>
        <fullName evidence="1 7">Imidazolonepropionase</fullName>
        <ecNumber evidence="1 7">3.5.2.7</ecNumber>
    </recommendedName>
    <alternativeName>
        <fullName evidence="7">Imidazolone-5-propionate hydrolase</fullName>
    </alternativeName>
</protein>
<accession>A0A0D6Q311</accession>
<feature type="binding site" evidence="7">
    <location>
        <position position="246"/>
    </location>
    <ligand>
        <name>Zn(2+)</name>
        <dbReference type="ChEBI" id="CHEBI:29105"/>
    </ligand>
</feature>
<dbReference type="GO" id="GO:0019557">
    <property type="term" value="P:L-histidine catabolic process to glutamate and formate"/>
    <property type="evidence" value="ECO:0007669"/>
    <property type="project" value="UniProtKB-UniPathway"/>
</dbReference>
<dbReference type="GO" id="GO:0008270">
    <property type="term" value="F:zinc ion binding"/>
    <property type="evidence" value="ECO:0007669"/>
    <property type="project" value="UniProtKB-UniRule"/>
</dbReference>
<keyword evidence="2 7" id="KW-0479">Metal-binding</keyword>
<feature type="binding site" evidence="7">
    <location>
        <position position="85"/>
    </location>
    <ligand>
        <name>4-imidazolone-5-propanoate</name>
        <dbReference type="ChEBI" id="CHEBI:77893"/>
    </ligand>
</feature>
<evidence type="ECO:0000256" key="4">
    <source>
        <dbReference type="ARBA" id="ARBA00022808"/>
    </source>
</evidence>
<dbReference type="SUPFAM" id="SSF51338">
    <property type="entry name" value="Composite domain of metallo-dependent hydrolases"/>
    <property type="match status" value="1"/>
</dbReference>
<dbReference type="GO" id="GO:0005506">
    <property type="term" value="F:iron ion binding"/>
    <property type="evidence" value="ECO:0007669"/>
    <property type="project" value="UniProtKB-UniRule"/>
</dbReference>
<dbReference type="SUPFAM" id="SSF51556">
    <property type="entry name" value="Metallo-dependent hydrolases"/>
    <property type="match status" value="1"/>
</dbReference>
<dbReference type="Gene3D" id="3.20.20.140">
    <property type="entry name" value="Metal-dependent hydrolases"/>
    <property type="match status" value="1"/>
</dbReference>
<dbReference type="AlphaFoldDB" id="A0A0D6Q311"/>
<keyword evidence="3 7" id="KW-0378">Hydrolase</keyword>
<feature type="binding site" evidence="7">
    <location>
        <position position="326"/>
    </location>
    <ligand>
        <name>4-imidazolone-5-propanoate</name>
        <dbReference type="ChEBI" id="CHEBI:77893"/>
    </ligand>
</feature>
<dbReference type="HAMAP" id="MF_00372">
    <property type="entry name" value="HutI"/>
    <property type="match status" value="1"/>
</dbReference>
<comment type="caution">
    <text evidence="9">The sequence shown here is derived from an EMBL/GenBank/DDBJ whole genome shotgun (WGS) entry which is preliminary data.</text>
</comment>
<keyword evidence="7" id="KW-0963">Cytoplasm</keyword>
<feature type="binding site" evidence="7">
    <location>
        <position position="181"/>
    </location>
    <ligand>
        <name>4-imidazolone-5-propanoate</name>
        <dbReference type="ChEBI" id="CHEBI:77893"/>
    </ligand>
</feature>
<dbReference type="EC" id="3.5.2.7" evidence="1 7"/>
<dbReference type="Proteomes" id="UP000032675">
    <property type="component" value="Unassembled WGS sequence"/>
</dbReference>
<dbReference type="Pfam" id="PF01979">
    <property type="entry name" value="Amidohydro_1"/>
    <property type="match status" value="1"/>
</dbReference>
<comment type="pathway">
    <text evidence="7">Amino-acid degradation; L-histidine degradation into L-glutamate; N-formimidoyl-L-glutamate from L-histidine: step 3/3.</text>
</comment>
<comment type="cofactor">
    <cofactor evidence="7">
        <name>Zn(2+)</name>
        <dbReference type="ChEBI" id="CHEBI:29105"/>
    </cofactor>
    <cofactor evidence="7">
        <name>Fe(3+)</name>
        <dbReference type="ChEBI" id="CHEBI:29034"/>
    </cofactor>
    <text evidence="7">Binds 1 zinc or iron ion per subunit.</text>
</comment>
<feature type="binding site" evidence="7">
    <location>
        <position position="76"/>
    </location>
    <ligand>
        <name>Fe(3+)</name>
        <dbReference type="ChEBI" id="CHEBI:29034"/>
    </ligand>
</feature>
<feature type="binding site" evidence="7">
    <location>
        <position position="323"/>
    </location>
    <ligand>
        <name>N-formimidoyl-L-glutamate</name>
        <dbReference type="ChEBI" id="CHEBI:58928"/>
    </ligand>
</feature>
<evidence type="ECO:0000256" key="7">
    <source>
        <dbReference type="HAMAP-Rule" id="MF_00372"/>
    </source>
</evidence>
<keyword evidence="5 7" id="KW-0862">Zinc</keyword>
<proteinExistence type="inferred from homology"/>
<dbReference type="GO" id="GO:0005737">
    <property type="term" value="C:cytoplasm"/>
    <property type="evidence" value="ECO:0007669"/>
    <property type="project" value="UniProtKB-SubCell"/>
</dbReference>
<dbReference type="FunFam" id="3.20.20.140:FF:000007">
    <property type="entry name" value="Imidazolonepropionase"/>
    <property type="match status" value="1"/>
</dbReference>
<dbReference type="RefSeq" id="WP_048852219.1">
    <property type="nucleotide sequence ID" value="NZ_BANI01000226.1"/>
</dbReference>
<evidence type="ECO:0000313" key="10">
    <source>
        <dbReference type="Proteomes" id="UP000032675"/>
    </source>
</evidence>
<feature type="binding site" evidence="7">
    <location>
        <position position="148"/>
    </location>
    <ligand>
        <name>N-formimidoyl-L-glutamate</name>
        <dbReference type="ChEBI" id="CHEBI:58928"/>
    </ligand>
</feature>
<feature type="binding site" evidence="7">
    <location>
        <position position="246"/>
    </location>
    <ligand>
        <name>Fe(3+)</name>
        <dbReference type="ChEBI" id="CHEBI:29034"/>
    </ligand>
</feature>
<feature type="binding site" evidence="7">
    <location>
        <position position="78"/>
    </location>
    <ligand>
        <name>Fe(3+)</name>
        <dbReference type="ChEBI" id="CHEBI:29034"/>
    </ligand>
</feature>
<gene>
    <name evidence="7" type="primary">hutI</name>
    <name evidence="9" type="ORF">Geu3261_0264_010</name>
</gene>
<feature type="binding site" evidence="7">
    <location>
        <position position="249"/>
    </location>
    <ligand>
        <name>4-imidazolone-5-propanoate</name>
        <dbReference type="ChEBI" id="CHEBI:77893"/>
    </ligand>
</feature>
<feature type="binding site" evidence="7">
    <location>
        <position position="325"/>
    </location>
    <ligand>
        <name>N-formimidoyl-L-glutamate</name>
        <dbReference type="ChEBI" id="CHEBI:58928"/>
    </ligand>
</feature>
<keyword evidence="6 7" id="KW-0408">Iron</keyword>
<dbReference type="GO" id="GO:0050480">
    <property type="term" value="F:imidazolonepropionase activity"/>
    <property type="evidence" value="ECO:0007669"/>
    <property type="project" value="UniProtKB-UniRule"/>
</dbReference>
<dbReference type="NCBIfam" id="TIGR01224">
    <property type="entry name" value="hutI"/>
    <property type="match status" value="1"/>
</dbReference>
<feature type="binding site" evidence="7">
    <location>
        <position position="321"/>
    </location>
    <ligand>
        <name>Zn(2+)</name>
        <dbReference type="ChEBI" id="CHEBI:29105"/>
    </ligand>
</feature>
<dbReference type="PANTHER" id="PTHR42752:SF1">
    <property type="entry name" value="IMIDAZOLONEPROPIONASE-RELATED"/>
    <property type="match status" value="1"/>
</dbReference>
<comment type="function">
    <text evidence="7">Catalyzes the hydrolytic cleavage of the carbon-nitrogen bond in imidazolone-5-propanoate to yield N-formimidoyl-L-glutamate. It is the third step in the universal histidine degradation pathway.</text>
</comment>
<organism evidence="9 10">
    <name type="scientific">Komagataeibacter europaeus NBRC 3261</name>
    <dbReference type="NCBI Taxonomy" id="1234669"/>
    <lineage>
        <taxon>Bacteria</taxon>
        <taxon>Pseudomonadati</taxon>
        <taxon>Pseudomonadota</taxon>
        <taxon>Alphaproteobacteria</taxon>
        <taxon>Acetobacterales</taxon>
        <taxon>Acetobacteraceae</taxon>
        <taxon>Komagataeibacter</taxon>
    </lineage>
</organism>
<dbReference type="GO" id="GO:0019556">
    <property type="term" value="P:L-histidine catabolic process to glutamate and formamide"/>
    <property type="evidence" value="ECO:0007669"/>
    <property type="project" value="UniProtKB-UniRule"/>
</dbReference>
<feature type="binding site" evidence="7">
    <location>
        <position position="78"/>
    </location>
    <ligand>
        <name>Zn(2+)</name>
        <dbReference type="ChEBI" id="CHEBI:29105"/>
    </ligand>
</feature>